<sequence>MCDCLFDVADEKSHLLKIECTNIRSFNVTGRNCIAERFEYINVRLFKVTGKKLHCLEI</sequence>
<protein>
    <submittedName>
        <fullName evidence="1">Uncharacterized protein</fullName>
    </submittedName>
</protein>
<accession>A0A6C0C9D2</accession>
<dbReference type="EMBL" id="MN739352">
    <property type="protein sequence ID" value="QHT00094.1"/>
    <property type="molecule type" value="Genomic_DNA"/>
</dbReference>
<organism evidence="1">
    <name type="scientific">viral metagenome</name>
    <dbReference type="NCBI Taxonomy" id="1070528"/>
    <lineage>
        <taxon>unclassified sequences</taxon>
        <taxon>metagenomes</taxon>
        <taxon>organismal metagenomes</taxon>
    </lineage>
</organism>
<dbReference type="AlphaFoldDB" id="A0A6C0C9D2"/>
<evidence type="ECO:0000313" key="1">
    <source>
        <dbReference type="EMBL" id="QHT00094.1"/>
    </source>
</evidence>
<name>A0A6C0C9D2_9ZZZZ</name>
<reference evidence="1" key="1">
    <citation type="journal article" date="2020" name="Nature">
        <title>Giant virus diversity and host interactions through global metagenomics.</title>
        <authorList>
            <person name="Schulz F."/>
            <person name="Roux S."/>
            <person name="Paez-Espino D."/>
            <person name="Jungbluth S."/>
            <person name="Walsh D.A."/>
            <person name="Denef V.J."/>
            <person name="McMahon K.D."/>
            <person name="Konstantinidis K.T."/>
            <person name="Eloe-Fadrosh E.A."/>
            <person name="Kyrpides N.C."/>
            <person name="Woyke T."/>
        </authorList>
    </citation>
    <scope>NUCLEOTIDE SEQUENCE</scope>
    <source>
        <strain evidence="1">GVMAG-M-3300020192-26</strain>
    </source>
</reference>
<proteinExistence type="predicted"/>